<reference evidence="1" key="1">
    <citation type="journal article" date="2024" name="J. Gen. Virol.">
        <title>Novel phages of Pseudomonas syringae unveil numerous potential auxiliary metabolic genes.</title>
        <authorList>
            <person name="Feltin C."/>
            <person name="Garneau J.R."/>
            <person name="Morris C.E."/>
            <person name="Berard A."/>
            <person name="Torres-Barcelo C."/>
        </authorList>
    </citation>
    <scope>NUCLEOTIDE SEQUENCE</scope>
</reference>
<organism evidence="1">
    <name type="scientific">Pseudomonas phage Nican01</name>
    <dbReference type="NCBI Taxonomy" id="3138540"/>
    <lineage>
        <taxon>Viruses</taxon>
        <taxon>Duplodnaviria</taxon>
        <taxon>Heunggongvirae</taxon>
        <taxon>Uroviricota</taxon>
        <taxon>Caudoviricetes</taxon>
        <taxon>Nickievirus</taxon>
    </lineage>
</organism>
<sequence length="163" mass="18532">MADIYQDIDGQGIGSKTWAEKKDSPAWTLKEYRNDKIWVRLHWIGRYKKGLPSEYRHSHGIQVYNRVIMKASEWDEETMHDKGWVIDPAATETFRTKSAAESAYEDMLLRYTASSLEMDEDGEMSFVEVDNQLAPVVPGSSIILDEEQVARAAEKGIDAGGWS</sequence>
<name>A0AAU6W082_9CAUD</name>
<proteinExistence type="predicted"/>
<evidence type="ECO:0000313" key="1">
    <source>
        <dbReference type="EMBL" id="XAI70101.1"/>
    </source>
</evidence>
<accession>A0AAU6W082</accession>
<dbReference type="EMBL" id="PP179318">
    <property type="protein sequence ID" value="XAI70101.1"/>
    <property type="molecule type" value="Genomic_DNA"/>
</dbReference>
<gene>
    <name evidence="1" type="ORF">Nican01_00088</name>
</gene>
<protein>
    <submittedName>
        <fullName evidence="1">Uncharacterized protein</fullName>
    </submittedName>
</protein>